<dbReference type="InterPro" id="IPR000146">
    <property type="entry name" value="FBPase_class-1"/>
</dbReference>
<feature type="domain" description="Fructose-1-6-bisphosphatase class 1 C-terminal" evidence="12">
    <location>
        <begin position="188"/>
        <end position="314"/>
    </location>
</feature>
<dbReference type="InterPro" id="IPR028343">
    <property type="entry name" value="FBPtase"/>
</dbReference>
<evidence type="ECO:0000313" key="13">
    <source>
        <dbReference type="EMBL" id="MDU0113800.1"/>
    </source>
</evidence>
<organism evidence="13 14">
    <name type="scientific">Psychrosphaera aquimarina</name>
    <dbReference type="NCBI Taxonomy" id="2044854"/>
    <lineage>
        <taxon>Bacteria</taxon>
        <taxon>Pseudomonadati</taxon>
        <taxon>Pseudomonadota</taxon>
        <taxon>Gammaproteobacteria</taxon>
        <taxon>Alteromonadales</taxon>
        <taxon>Pseudoalteromonadaceae</taxon>
        <taxon>Psychrosphaera</taxon>
    </lineage>
</organism>
<feature type="binding site" evidence="9">
    <location>
        <position position="268"/>
    </location>
    <ligand>
        <name>Mg(2+)</name>
        <dbReference type="ChEBI" id="CHEBI:18420"/>
        <label>2</label>
    </ligand>
</feature>
<dbReference type="Pfam" id="PF00316">
    <property type="entry name" value="FBPase"/>
    <property type="match status" value="1"/>
</dbReference>
<name>A0ABU3R2A2_9GAMM</name>
<feature type="binding site" evidence="9">
    <location>
        <position position="103"/>
    </location>
    <ligand>
        <name>Mg(2+)</name>
        <dbReference type="ChEBI" id="CHEBI:18420"/>
        <label>1</label>
    </ligand>
</feature>
<evidence type="ECO:0000313" key="14">
    <source>
        <dbReference type="Proteomes" id="UP001257914"/>
    </source>
</evidence>
<protein>
    <recommendedName>
        <fullName evidence="9">Fructose-1,6-bisphosphatase class 1</fullName>
        <shortName evidence="9">FBPase class 1</shortName>
        <ecNumber evidence="9">3.1.3.11</ecNumber>
    </recommendedName>
    <alternativeName>
        <fullName evidence="9">D-fructose-1,6-bisphosphate 1-phosphohydrolase class 1</fullName>
    </alternativeName>
</protein>
<dbReference type="PIRSF" id="PIRSF500210">
    <property type="entry name" value="FBPtase"/>
    <property type="match status" value="1"/>
</dbReference>
<dbReference type="PANTHER" id="PTHR11556:SF35">
    <property type="entry name" value="SEDOHEPTULOSE-1,7-BISPHOSPHATASE, CHLOROPLASTIC"/>
    <property type="match status" value="1"/>
</dbReference>
<keyword evidence="4 9" id="KW-0963">Cytoplasm</keyword>
<feature type="binding site" evidence="9">
    <location>
        <position position="106"/>
    </location>
    <ligand>
        <name>Mg(2+)</name>
        <dbReference type="ChEBI" id="CHEBI:18420"/>
        <label>2</label>
    </ligand>
</feature>
<feature type="domain" description="Fructose-1-6-bisphosphatase class I N-terminal" evidence="11">
    <location>
        <begin position="16"/>
        <end position="183"/>
    </location>
</feature>
<keyword evidence="8 9" id="KW-0119">Carbohydrate metabolism</keyword>
<dbReference type="InterPro" id="IPR044015">
    <property type="entry name" value="FBPase_C_dom"/>
</dbReference>
<dbReference type="NCBIfam" id="NF006779">
    <property type="entry name" value="PRK09293.1-3"/>
    <property type="match status" value="1"/>
</dbReference>
<keyword evidence="7 9" id="KW-0460">Magnesium</keyword>
<dbReference type="Proteomes" id="UP001257914">
    <property type="component" value="Unassembled WGS sequence"/>
</dbReference>
<evidence type="ECO:0000259" key="12">
    <source>
        <dbReference type="Pfam" id="PF18913"/>
    </source>
</evidence>
<dbReference type="InterPro" id="IPR020548">
    <property type="entry name" value="Fructose_bisphosphatase_AS"/>
</dbReference>
<evidence type="ECO:0000259" key="11">
    <source>
        <dbReference type="Pfam" id="PF00316"/>
    </source>
</evidence>
<dbReference type="EC" id="3.1.3.11" evidence="9"/>
<keyword evidence="6 9" id="KW-0378">Hydrolase</keyword>
<evidence type="ECO:0000256" key="1">
    <source>
        <dbReference type="ARBA" id="ARBA00001273"/>
    </source>
</evidence>
<dbReference type="PROSITE" id="PS00124">
    <property type="entry name" value="FBPASE"/>
    <property type="match status" value="1"/>
</dbReference>
<dbReference type="RefSeq" id="WP_315947404.1">
    <property type="nucleotide sequence ID" value="NZ_JAWCUA010000010.1"/>
</dbReference>
<comment type="pathway">
    <text evidence="2">Carbohydrate biosynthesis; Calvin cycle.</text>
</comment>
<evidence type="ECO:0000256" key="2">
    <source>
        <dbReference type="ARBA" id="ARBA00005215"/>
    </source>
</evidence>
<comment type="caution">
    <text evidence="13">The sequence shown here is derived from an EMBL/GenBank/DDBJ whole genome shotgun (WGS) entry which is preliminary data.</text>
</comment>
<dbReference type="Gene3D" id="3.30.540.10">
    <property type="entry name" value="Fructose-1,6-Bisphosphatase, subunit A, domain 1"/>
    <property type="match status" value="1"/>
</dbReference>
<feature type="binding site" evidence="9">
    <location>
        <position position="262"/>
    </location>
    <ligand>
        <name>substrate</name>
    </ligand>
</feature>
<dbReference type="HAMAP" id="MF_01855">
    <property type="entry name" value="FBPase_class1"/>
    <property type="match status" value="1"/>
</dbReference>
<evidence type="ECO:0000256" key="8">
    <source>
        <dbReference type="ARBA" id="ARBA00023277"/>
    </source>
</evidence>
<sequence>MKRLVPVLKQDGVDLDLIMLIRTILAASKEIAFRVSQGALAGVLGSTLDENIQGEVQKKLDVLSNQLLKDMLLDDDTVRAIASEEEDYVVGGHENGKYIVAFDPLDGSSNIDINGQIGTIFTIYNARNDVPFDSDEQFLQSGSEQVCAGYVLYGASTMLVMSTGGPTRCYTLDLTHGGYLLTQDEMSIPADSKEFAVNMANYRFWNNDVQKFFDDVLYASDEYNKASMRWNAAMVGDVHRVISRGGIFVYPSDSRKGIENGKIRLLYEANPLAMLVEKAGGLAVSNNQARILDIKPNTLHQRVPVIMGSTNLTKKLNFS</sequence>
<feature type="binding site" evidence="9">
    <location>
        <begin position="106"/>
        <end position="109"/>
    </location>
    <ligand>
        <name>substrate</name>
    </ligand>
</feature>
<feature type="binding site" evidence="9">
    <location>
        <position position="103"/>
    </location>
    <ligand>
        <name>Mg(2+)</name>
        <dbReference type="ChEBI" id="CHEBI:18420"/>
        <label>2</label>
    </ligand>
</feature>
<dbReference type="PIRSF" id="PIRSF000904">
    <property type="entry name" value="FBPtase_SBPase"/>
    <property type="match status" value="1"/>
</dbReference>
<comment type="caution">
    <text evidence="9">Lacks conserved residue(s) required for the propagation of feature annotation.</text>
</comment>
<dbReference type="EMBL" id="JAWCUA010000010">
    <property type="protein sequence ID" value="MDU0113800.1"/>
    <property type="molecule type" value="Genomic_DNA"/>
</dbReference>
<comment type="cofactor">
    <cofactor evidence="9">
        <name>Mg(2+)</name>
        <dbReference type="ChEBI" id="CHEBI:18420"/>
    </cofactor>
    <text evidence="9">Binds 2 magnesium ions per subunit.</text>
</comment>
<accession>A0ABU3R2A2</accession>
<keyword evidence="5 9" id="KW-0479">Metal-binding</keyword>
<keyword evidence="14" id="KW-1185">Reference proteome</keyword>
<feature type="binding site" evidence="9">
    <location>
        <position position="105"/>
    </location>
    <ligand>
        <name>Mg(2+)</name>
        <dbReference type="ChEBI" id="CHEBI:18420"/>
        <label>1</label>
    </ligand>
</feature>
<comment type="subunit">
    <text evidence="9">Homotetramer.</text>
</comment>
<reference evidence="13 14" key="1">
    <citation type="submission" date="2023-10" db="EMBL/GenBank/DDBJ databases">
        <title>Psychrosphaera aquimaarina strain SW33 isolated from seawater.</title>
        <authorList>
            <person name="Bayburt H."/>
            <person name="Kim J.M."/>
            <person name="Choi B.J."/>
            <person name="Jeon C.O."/>
        </authorList>
    </citation>
    <scope>NUCLEOTIDE SEQUENCE [LARGE SCALE GENOMIC DNA]</scope>
    <source>
        <strain evidence="13 14">KCTC 52743</strain>
    </source>
</reference>
<dbReference type="Gene3D" id="3.40.190.80">
    <property type="match status" value="1"/>
</dbReference>
<dbReference type="GO" id="GO:0042132">
    <property type="term" value="F:fructose 1,6-bisphosphate 1-phosphatase activity"/>
    <property type="evidence" value="ECO:0007669"/>
    <property type="project" value="UniProtKB-EC"/>
</dbReference>
<dbReference type="CDD" id="cd00354">
    <property type="entry name" value="FBPase"/>
    <property type="match status" value="1"/>
</dbReference>
<comment type="similarity">
    <text evidence="3 9 10">Belongs to the FBPase class 1 family.</text>
</comment>
<dbReference type="PRINTS" id="PR00115">
    <property type="entry name" value="F16BPHPHTASE"/>
</dbReference>
<evidence type="ECO:0000256" key="4">
    <source>
        <dbReference type="ARBA" id="ARBA00022490"/>
    </source>
</evidence>
<comment type="catalytic activity">
    <reaction evidence="1 9">
        <text>beta-D-fructose 1,6-bisphosphate + H2O = beta-D-fructose 6-phosphate + phosphate</text>
        <dbReference type="Rhea" id="RHEA:11064"/>
        <dbReference type="ChEBI" id="CHEBI:15377"/>
        <dbReference type="ChEBI" id="CHEBI:32966"/>
        <dbReference type="ChEBI" id="CHEBI:43474"/>
        <dbReference type="ChEBI" id="CHEBI:57634"/>
        <dbReference type="EC" id="3.1.3.11"/>
    </reaction>
</comment>
<evidence type="ECO:0000256" key="5">
    <source>
        <dbReference type="ARBA" id="ARBA00022723"/>
    </source>
</evidence>
<comment type="subcellular location">
    <subcellularLocation>
        <location evidence="9">Cytoplasm</location>
    </subcellularLocation>
</comment>
<proteinExistence type="inferred from homology"/>
<dbReference type="PANTHER" id="PTHR11556">
    <property type="entry name" value="FRUCTOSE-1,6-BISPHOSPHATASE-RELATED"/>
    <property type="match status" value="1"/>
</dbReference>
<feature type="binding site" evidence="9">
    <location>
        <position position="84"/>
    </location>
    <ligand>
        <name>Mg(2+)</name>
        <dbReference type="ChEBI" id="CHEBI:18420"/>
        <label>1</label>
    </ligand>
</feature>
<dbReference type="InterPro" id="IPR033391">
    <property type="entry name" value="FBPase_N"/>
</dbReference>
<evidence type="ECO:0000256" key="6">
    <source>
        <dbReference type="ARBA" id="ARBA00022801"/>
    </source>
</evidence>
<dbReference type="Pfam" id="PF18913">
    <property type="entry name" value="FBPase_C"/>
    <property type="match status" value="1"/>
</dbReference>
<evidence type="ECO:0000256" key="3">
    <source>
        <dbReference type="ARBA" id="ARBA00010941"/>
    </source>
</evidence>
<gene>
    <name evidence="9" type="primary">fbp</name>
    <name evidence="13" type="ORF">RT723_12485</name>
</gene>
<evidence type="ECO:0000256" key="10">
    <source>
        <dbReference type="RuleBase" id="RU000508"/>
    </source>
</evidence>
<dbReference type="SUPFAM" id="SSF56655">
    <property type="entry name" value="Carbohydrate phosphatase"/>
    <property type="match status" value="1"/>
</dbReference>
<feature type="binding site" evidence="9">
    <location>
        <position position="198"/>
    </location>
    <ligand>
        <name>substrate</name>
    </ligand>
</feature>
<evidence type="ECO:0000256" key="9">
    <source>
        <dbReference type="HAMAP-Rule" id="MF_01855"/>
    </source>
</evidence>
<evidence type="ECO:0000256" key="7">
    <source>
        <dbReference type="ARBA" id="ARBA00022842"/>
    </source>
</evidence>